<feature type="domain" description="Bacteriophage T5 Orf172 DNA-binding" evidence="1">
    <location>
        <begin position="6"/>
        <end position="84"/>
    </location>
</feature>
<dbReference type="RefSeq" id="WP_050878418.1">
    <property type="nucleotide sequence ID" value="NZ_CP045009.1"/>
</dbReference>
<evidence type="ECO:0000259" key="1">
    <source>
        <dbReference type="Pfam" id="PF10544"/>
    </source>
</evidence>
<evidence type="ECO:0000313" key="3">
    <source>
        <dbReference type="Proteomes" id="UP000501338"/>
    </source>
</evidence>
<accession>A0ABX6JWY2</accession>
<keyword evidence="3" id="KW-1185">Reference proteome</keyword>
<name>A0ABX6JWY2_9GAMM</name>
<gene>
    <name evidence="2" type="ORF">GTH23_19970</name>
</gene>
<reference evidence="2 3" key="1">
    <citation type="submission" date="2020-01" db="EMBL/GenBank/DDBJ databases">
        <title>The genomic epidemiology of tigecycline resistance gene tet(X) variants in a swine farm in China.</title>
        <authorList>
            <person name="Peng K."/>
            <person name="Li R."/>
        </authorList>
    </citation>
    <scope>NUCLEOTIDE SEQUENCE [LARGE SCALE GENOMIC DNA]</scope>
    <source>
        <strain evidence="2 3">ZF1</strain>
        <plasmid evidence="3">pzf1-cfr</plasmid>
    </source>
</reference>
<dbReference type="EMBL" id="CP047341">
    <property type="protein sequence ID" value="QIF92323.1"/>
    <property type="molecule type" value="Genomic_DNA"/>
</dbReference>
<sequence>MLFSNVYVLVYPNIDSIKIGKADDIFIREKQLKHWGEIDRDKSFFINVENKDVFKLESSLHFLLKNFKKEMSFADGYTEFFDIECYSKIFDLSALLGFETKKINFLKKNANRKYLSGNSMKLRKFENKIDKYSEYLNISNKNIQLLKKSIKIMKKIGYEFVLKNHDTNGLRLFIYSKAFIYKSFICGVMQLGQASSLTGEVKSSFVIPFSPDDKPAIMIDINVFQSFVYHSLNIGRVDYIHALLCCYNFLKKDLPNESELPVITLTKENKLIISS</sequence>
<protein>
    <recommendedName>
        <fullName evidence="1">Bacteriophage T5 Orf172 DNA-binding domain-containing protein</fullName>
    </recommendedName>
</protein>
<dbReference type="Proteomes" id="UP000501338">
    <property type="component" value="Plasmid pZF1-cfr"/>
</dbReference>
<dbReference type="Pfam" id="PF10544">
    <property type="entry name" value="T5orf172"/>
    <property type="match status" value="1"/>
</dbReference>
<proteinExistence type="predicted"/>
<evidence type="ECO:0000313" key="2">
    <source>
        <dbReference type="EMBL" id="QIF92323.1"/>
    </source>
</evidence>
<dbReference type="InterPro" id="IPR018306">
    <property type="entry name" value="Phage_T5_Orf172_DNA-bd"/>
</dbReference>
<geneLocation type="plasmid" evidence="3">
    <name>pzf1-cfr</name>
</geneLocation>
<keyword evidence="2" id="KW-0614">Plasmid</keyword>
<organism evidence="2 3">
    <name type="scientific">Proteus terrae subsp. cibarius</name>
    <dbReference type="NCBI Taxonomy" id="626774"/>
    <lineage>
        <taxon>Bacteria</taxon>
        <taxon>Pseudomonadati</taxon>
        <taxon>Pseudomonadota</taxon>
        <taxon>Gammaproteobacteria</taxon>
        <taxon>Enterobacterales</taxon>
        <taxon>Morganellaceae</taxon>
        <taxon>Proteus</taxon>
    </lineage>
</organism>